<dbReference type="EMBL" id="ML737568">
    <property type="protein sequence ID" value="KAE8370067.1"/>
    <property type="molecule type" value="Genomic_DNA"/>
</dbReference>
<dbReference type="GO" id="GO:0006260">
    <property type="term" value="P:DNA replication"/>
    <property type="evidence" value="ECO:0007669"/>
    <property type="project" value="UniProtKB-KW"/>
</dbReference>
<dbReference type="AlphaFoldDB" id="A0A5N7AJL1"/>
<evidence type="ECO:0000256" key="1">
    <source>
        <dbReference type="ARBA" id="ARBA00007017"/>
    </source>
</evidence>
<evidence type="ECO:0000256" key="2">
    <source>
        <dbReference type="ARBA" id="ARBA00022705"/>
    </source>
</evidence>
<dbReference type="Pfam" id="PF09724">
    <property type="entry name" value="Dcc1"/>
    <property type="match status" value="1"/>
</dbReference>
<keyword evidence="4" id="KW-1185">Reference proteome</keyword>
<dbReference type="PANTHER" id="PTHR13395:SF6">
    <property type="entry name" value="SISTER CHROMATID COHESION PROTEIN DCC1"/>
    <property type="match status" value="1"/>
</dbReference>
<keyword evidence="2" id="KW-0235">DNA replication</keyword>
<accession>A0A5N7AJL1</accession>
<name>A0A5N7AJL1_9EURO</name>
<dbReference type="GO" id="GO:0034088">
    <property type="term" value="P:maintenance of mitotic sister chromatid cohesion"/>
    <property type="evidence" value="ECO:0007669"/>
    <property type="project" value="TreeGrafter"/>
</dbReference>
<dbReference type="Proteomes" id="UP000326268">
    <property type="component" value="Unassembled WGS sequence"/>
</dbReference>
<dbReference type="OrthoDB" id="5199543at2759"/>
<sequence length="390" mass="43609">MSTQSASSILFTHTSPQQGFKLLELPPELADLLTSKEAPTLELKSPNPQQTTTTTDLENHEYVNLCTPTKTYLVRQVQSSNSIHIVRPSDSGVQRGDINIVGGDDDGELNLVETMTAIAKCGSTLELHTPPEGFSAVPVLEMILPVYDEVEGAEQQQKEEEERRGDVIRRVFADVPVSQAQCEAGWIELCAFVLGRGGGGEDVAGWCRRPSARVKLDVWRRLLEGAVLQGIDLGKQFLVQDLWRSVLDEGEESFPKALFEGVVRRVCEVGVGRLFEDLKWASIDRARCTQWVGETYLEAMAPTTASGIGRSEFLNAWKDLLPESWRNDVAFSKLTENSYKHPDPTTICFVYRTDRQKIKKNVSTDASAATAAKKTRNWHELFKNQKRQKR</sequence>
<reference evidence="3 4" key="1">
    <citation type="submission" date="2019-04" db="EMBL/GenBank/DDBJ databases">
        <title>Friends and foes A comparative genomics studyof 23 Aspergillus species from section Flavi.</title>
        <authorList>
            <consortium name="DOE Joint Genome Institute"/>
            <person name="Kjaerbolling I."/>
            <person name="Vesth T."/>
            <person name="Frisvad J.C."/>
            <person name="Nybo J.L."/>
            <person name="Theobald S."/>
            <person name="Kildgaard S."/>
            <person name="Isbrandt T."/>
            <person name="Kuo A."/>
            <person name="Sato A."/>
            <person name="Lyhne E.K."/>
            <person name="Kogle M.E."/>
            <person name="Wiebenga A."/>
            <person name="Kun R.S."/>
            <person name="Lubbers R.J."/>
            <person name="Makela M.R."/>
            <person name="Barry K."/>
            <person name="Chovatia M."/>
            <person name="Clum A."/>
            <person name="Daum C."/>
            <person name="Haridas S."/>
            <person name="He G."/>
            <person name="LaButti K."/>
            <person name="Lipzen A."/>
            <person name="Mondo S."/>
            <person name="Riley R."/>
            <person name="Salamov A."/>
            <person name="Simmons B.A."/>
            <person name="Magnuson J.K."/>
            <person name="Henrissat B."/>
            <person name="Mortensen U.H."/>
            <person name="Larsen T.O."/>
            <person name="Devries R.P."/>
            <person name="Grigoriev I.V."/>
            <person name="Machida M."/>
            <person name="Baker S.E."/>
            <person name="Andersen M.R."/>
        </authorList>
    </citation>
    <scope>NUCLEOTIDE SEQUENCE [LARGE SCALE GENOMIC DNA]</scope>
    <source>
        <strain evidence="3 4">CBS 763.97</strain>
    </source>
</reference>
<dbReference type="InterPro" id="IPR019128">
    <property type="entry name" value="Dcc1"/>
</dbReference>
<dbReference type="RefSeq" id="XP_031933148.1">
    <property type="nucleotide sequence ID" value="XM_032071570.1"/>
</dbReference>
<proteinExistence type="inferred from homology"/>
<gene>
    <name evidence="3" type="ORF">BDV27DRAFT_152479</name>
</gene>
<dbReference type="GO" id="GO:0031390">
    <property type="term" value="C:Ctf18 RFC-like complex"/>
    <property type="evidence" value="ECO:0007669"/>
    <property type="project" value="InterPro"/>
</dbReference>
<dbReference type="GO" id="GO:0000785">
    <property type="term" value="C:chromatin"/>
    <property type="evidence" value="ECO:0007669"/>
    <property type="project" value="TreeGrafter"/>
</dbReference>
<evidence type="ECO:0000313" key="4">
    <source>
        <dbReference type="Proteomes" id="UP000326268"/>
    </source>
</evidence>
<protein>
    <submittedName>
        <fullName evidence="3">Sister chromatid cohesion protein Dcc1</fullName>
    </submittedName>
</protein>
<dbReference type="GO" id="GO:0000775">
    <property type="term" value="C:chromosome, centromeric region"/>
    <property type="evidence" value="ECO:0007669"/>
    <property type="project" value="TreeGrafter"/>
</dbReference>
<comment type="similarity">
    <text evidence="1">Belongs to the DCC1 family.</text>
</comment>
<dbReference type="GeneID" id="43656016"/>
<organism evidence="3 4">
    <name type="scientific">Aspergillus caelatus</name>
    <dbReference type="NCBI Taxonomy" id="61420"/>
    <lineage>
        <taxon>Eukaryota</taxon>
        <taxon>Fungi</taxon>
        <taxon>Dikarya</taxon>
        <taxon>Ascomycota</taxon>
        <taxon>Pezizomycotina</taxon>
        <taxon>Eurotiomycetes</taxon>
        <taxon>Eurotiomycetidae</taxon>
        <taxon>Eurotiales</taxon>
        <taxon>Aspergillaceae</taxon>
        <taxon>Aspergillus</taxon>
        <taxon>Aspergillus subgen. Circumdati</taxon>
    </lineage>
</organism>
<evidence type="ECO:0000313" key="3">
    <source>
        <dbReference type="EMBL" id="KAE8370067.1"/>
    </source>
</evidence>
<dbReference type="PANTHER" id="PTHR13395">
    <property type="entry name" value="SISTER CHROMATID COHESION PROTEIN DCC1-RELATED"/>
    <property type="match status" value="1"/>
</dbReference>